<evidence type="ECO:0000256" key="3">
    <source>
        <dbReference type="ARBA" id="ARBA00022989"/>
    </source>
</evidence>
<feature type="transmembrane region" description="Helical" evidence="5">
    <location>
        <begin position="27"/>
        <end position="46"/>
    </location>
</feature>
<feature type="transmembrane region" description="Helical" evidence="5">
    <location>
        <begin position="190"/>
        <end position="211"/>
    </location>
</feature>
<feature type="transmembrane region" description="Helical" evidence="5">
    <location>
        <begin position="58"/>
        <end position="91"/>
    </location>
</feature>
<evidence type="ECO:0000256" key="1">
    <source>
        <dbReference type="ARBA" id="ARBA00004141"/>
    </source>
</evidence>
<evidence type="ECO:0000313" key="7">
    <source>
        <dbReference type="EMBL" id="WFN36345.1"/>
    </source>
</evidence>
<dbReference type="Proteomes" id="UP001218895">
    <property type="component" value="Chromosome"/>
</dbReference>
<feature type="transmembrane region" description="Helical" evidence="5">
    <location>
        <begin position="112"/>
        <end position="130"/>
    </location>
</feature>
<feature type="transmembrane region" description="Helical" evidence="5">
    <location>
        <begin position="156"/>
        <end position="178"/>
    </location>
</feature>
<reference evidence="7" key="1">
    <citation type="submission" date="2022-01" db="EMBL/GenBank/DDBJ databases">
        <title>Complete genome of Methanomicrobium antiquum DSM 21220.</title>
        <authorList>
            <person name="Chen S.-C."/>
            <person name="You Y.-T."/>
            <person name="Zhou Y.-Z."/>
            <person name="Lai M.-C."/>
        </authorList>
    </citation>
    <scope>NUCLEOTIDE SEQUENCE</scope>
    <source>
        <strain evidence="7">DSM 21220</strain>
    </source>
</reference>
<keyword evidence="8" id="KW-1185">Reference proteome</keyword>
<organism evidence="7 8">
    <name type="scientific">Methanomicrobium antiquum</name>
    <dbReference type="NCBI Taxonomy" id="487686"/>
    <lineage>
        <taxon>Archaea</taxon>
        <taxon>Methanobacteriati</taxon>
        <taxon>Methanobacteriota</taxon>
        <taxon>Stenosarchaea group</taxon>
        <taxon>Methanomicrobia</taxon>
        <taxon>Methanomicrobiales</taxon>
        <taxon>Methanomicrobiaceae</taxon>
        <taxon>Methanomicrobium</taxon>
    </lineage>
</organism>
<evidence type="ECO:0000256" key="4">
    <source>
        <dbReference type="ARBA" id="ARBA00023136"/>
    </source>
</evidence>
<gene>
    <name evidence="7" type="ORF">L1994_09380</name>
</gene>
<name>A0AAF0FM13_9EURY</name>
<proteinExistence type="predicted"/>
<protein>
    <submittedName>
        <fullName evidence="7">YIP1 family protein</fullName>
    </submittedName>
</protein>
<keyword evidence="4 5" id="KW-0472">Membrane</keyword>
<evidence type="ECO:0000259" key="6">
    <source>
        <dbReference type="Pfam" id="PF04893"/>
    </source>
</evidence>
<accession>A0AAF0FM13</accession>
<evidence type="ECO:0000256" key="5">
    <source>
        <dbReference type="SAM" id="Phobius"/>
    </source>
</evidence>
<dbReference type="InterPro" id="IPR006977">
    <property type="entry name" value="Yip1_dom"/>
</dbReference>
<sequence length="212" mass="23206">MISLKELLFSPKQFFEELNNKPENLKFPAIIIFVLAVISAISAAIVTSATSALFPEEMAFLAVVITVFTIVFTIVFTFILWVVAAGIFHIISSFLKAKGTFNRSLEITSYGMIPQIFGTLLSSVLVYMHFSSLNLYPVSSQAEIEALTTAISTGPLMTAGGIISLIFVLWSANIWIIGFMKCREMDVKSALIAVGIPVGIYILVSFVAMFLL</sequence>
<dbReference type="KEGG" id="manq:L1994_09380"/>
<keyword evidence="2 5" id="KW-0812">Transmembrane</keyword>
<dbReference type="GeneID" id="79950608"/>
<evidence type="ECO:0000256" key="2">
    <source>
        <dbReference type="ARBA" id="ARBA00022692"/>
    </source>
</evidence>
<evidence type="ECO:0000313" key="8">
    <source>
        <dbReference type="Proteomes" id="UP001218895"/>
    </source>
</evidence>
<keyword evidence="3 5" id="KW-1133">Transmembrane helix</keyword>
<dbReference type="GO" id="GO:0016020">
    <property type="term" value="C:membrane"/>
    <property type="evidence" value="ECO:0007669"/>
    <property type="project" value="UniProtKB-SubCell"/>
</dbReference>
<dbReference type="EMBL" id="CP091092">
    <property type="protein sequence ID" value="WFN36345.1"/>
    <property type="molecule type" value="Genomic_DNA"/>
</dbReference>
<feature type="domain" description="Yip1" evidence="6">
    <location>
        <begin position="5"/>
        <end position="209"/>
    </location>
</feature>
<dbReference type="RefSeq" id="WP_278099183.1">
    <property type="nucleotide sequence ID" value="NZ_CP091092.1"/>
</dbReference>
<dbReference type="AlphaFoldDB" id="A0AAF0FM13"/>
<comment type="subcellular location">
    <subcellularLocation>
        <location evidence="1">Membrane</location>
        <topology evidence="1">Multi-pass membrane protein</topology>
    </subcellularLocation>
</comment>
<dbReference type="Pfam" id="PF04893">
    <property type="entry name" value="Yip1"/>
    <property type="match status" value="1"/>
</dbReference>